<proteinExistence type="predicted"/>
<dbReference type="EMBL" id="CABWLC010000007">
    <property type="protein sequence ID" value="VXA83624.1"/>
    <property type="molecule type" value="Genomic_DNA"/>
</dbReference>
<organism evidence="1 2">
    <name type="scientific">Aeromonas veronii</name>
    <dbReference type="NCBI Taxonomy" id="654"/>
    <lineage>
        <taxon>Bacteria</taxon>
        <taxon>Pseudomonadati</taxon>
        <taxon>Pseudomonadota</taxon>
        <taxon>Gammaproteobacteria</taxon>
        <taxon>Aeromonadales</taxon>
        <taxon>Aeromonadaceae</taxon>
        <taxon>Aeromonas</taxon>
    </lineage>
</organism>
<sequence>MTAYKGELEIGKLEWVTLRSDLLILAYAFKPAAGQGETTGGYSDENMGNLVGSYPALASGLRHQRWHYASPSCR</sequence>
<evidence type="ECO:0000313" key="1">
    <source>
        <dbReference type="EMBL" id="VXA83624.1"/>
    </source>
</evidence>
<reference evidence="1 2" key="1">
    <citation type="submission" date="2019-10" db="EMBL/GenBank/DDBJ databases">
        <authorList>
            <person name="Karimi E."/>
        </authorList>
    </citation>
    <scope>NUCLEOTIDE SEQUENCE [LARGE SCALE GENOMIC DNA]</scope>
    <source>
        <strain evidence="1">Aeromonas sp. 8C</strain>
    </source>
</reference>
<dbReference type="Proteomes" id="UP000439123">
    <property type="component" value="Unassembled WGS sequence"/>
</dbReference>
<dbReference type="AlphaFoldDB" id="A0A653KWP6"/>
<accession>A0A653KWP6</accession>
<protein>
    <submittedName>
        <fullName evidence="1">Uncharacterized protein</fullName>
    </submittedName>
</protein>
<name>A0A653KWP6_AERVE</name>
<evidence type="ECO:0000313" key="2">
    <source>
        <dbReference type="Proteomes" id="UP000439123"/>
    </source>
</evidence>
<gene>
    <name evidence="1" type="ORF">AERO8C_150281</name>
</gene>